<comment type="caution">
    <text evidence="8">The sequence shown here is derived from an EMBL/GenBank/DDBJ whole genome shotgun (WGS) entry which is preliminary data.</text>
</comment>
<feature type="binding site" evidence="4">
    <location>
        <position position="108"/>
    </location>
    <ligand>
        <name>substrate</name>
    </ligand>
</feature>
<feature type="binding site" evidence="4">
    <location>
        <begin position="102"/>
        <end position="104"/>
    </location>
    <ligand>
        <name>substrate</name>
    </ligand>
</feature>
<organism evidence="8 9">
    <name type="scientific">Arcanobacterium wilhelmae</name>
    <dbReference type="NCBI Taxonomy" id="1803177"/>
    <lineage>
        <taxon>Bacteria</taxon>
        <taxon>Bacillati</taxon>
        <taxon>Actinomycetota</taxon>
        <taxon>Actinomycetes</taxon>
        <taxon>Actinomycetales</taxon>
        <taxon>Actinomycetaceae</taxon>
        <taxon>Arcanobacterium</taxon>
    </lineage>
</organism>
<evidence type="ECO:0000256" key="3">
    <source>
        <dbReference type="ARBA" id="ARBA00023244"/>
    </source>
</evidence>
<dbReference type="SUPFAM" id="SSF51735">
    <property type="entry name" value="NAD(P)-binding Rossmann-fold domains"/>
    <property type="match status" value="1"/>
</dbReference>
<evidence type="ECO:0000256" key="2">
    <source>
        <dbReference type="ARBA" id="ARBA00023002"/>
    </source>
</evidence>
<dbReference type="InterPro" id="IPR036291">
    <property type="entry name" value="NAD(P)-bd_dom_sf"/>
</dbReference>
<evidence type="ECO:0000313" key="9">
    <source>
        <dbReference type="Proteomes" id="UP001235966"/>
    </source>
</evidence>
<dbReference type="SUPFAM" id="SSF69742">
    <property type="entry name" value="Glutamyl tRNA-reductase catalytic, N-terminal domain"/>
    <property type="match status" value="1"/>
</dbReference>
<evidence type="ECO:0000256" key="4">
    <source>
        <dbReference type="HAMAP-Rule" id="MF_00087"/>
    </source>
</evidence>
<dbReference type="InterPro" id="IPR018214">
    <property type="entry name" value="GluRdtase_CS"/>
</dbReference>
<feature type="compositionally biased region" description="Basic and acidic residues" evidence="5">
    <location>
        <begin position="425"/>
        <end position="434"/>
    </location>
</feature>
<dbReference type="InterPro" id="IPR015895">
    <property type="entry name" value="4pyrrol_synth_GluRdtase_N"/>
</dbReference>
<evidence type="ECO:0000259" key="6">
    <source>
        <dbReference type="Pfam" id="PF01488"/>
    </source>
</evidence>
<comment type="domain">
    <text evidence="4">Possesses an unusual extended V-shaped dimeric structure with each monomer consisting of three distinct domains arranged along a curved 'spinal' alpha-helix. The N-terminal catalytic domain specifically recognizes the glutamate moiety of the substrate. The second domain is the NADPH-binding domain, and the third C-terminal domain is responsible for dimerization.</text>
</comment>
<comment type="subunit">
    <text evidence="4">Homodimer.</text>
</comment>
<accession>A0ABT9NC74</accession>
<dbReference type="EMBL" id="JAUSQW010000001">
    <property type="protein sequence ID" value="MDP9800986.1"/>
    <property type="molecule type" value="Genomic_DNA"/>
</dbReference>
<feature type="binding site" evidence="4">
    <location>
        <begin position="179"/>
        <end position="184"/>
    </location>
    <ligand>
        <name>NADP(+)</name>
        <dbReference type="ChEBI" id="CHEBI:58349"/>
    </ligand>
</feature>
<feature type="binding site" evidence="4">
    <location>
        <begin position="46"/>
        <end position="49"/>
    </location>
    <ligand>
        <name>substrate</name>
    </ligand>
</feature>
<comment type="catalytic activity">
    <reaction evidence="4">
        <text>(S)-4-amino-5-oxopentanoate + tRNA(Glu) + NADP(+) = L-glutamyl-tRNA(Glu) + NADPH + H(+)</text>
        <dbReference type="Rhea" id="RHEA:12344"/>
        <dbReference type="Rhea" id="RHEA-COMP:9663"/>
        <dbReference type="Rhea" id="RHEA-COMP:9680"/>
        <dbReference type="ChEBI" id="CHEBI:15378"/>
        <dbReference type="ChEBI" id="CHEBI:57501"/>
        <dbReference type="ChEBI" id="CHEBI:57783"/>
        <dbReference type="ChEBI" id="CHEBI:58349"/>
        <dbReference type="ChEBI" id="CHEBI:78442"/>
        <dbReference type="ChEBI" id="CHEBI:78520"/>
        <dbReference type="EC" id="1.2.1.70"/>
    </reaction>
</comment>
<dbReference type="InterPro" id="IPR006151">
    <property type="entry name" value="Shikm_DH/Glu-tRNA_Rdtase"/>
</dbReference>
<feature type="site" description="Important for activity" evidence="4">
    <location>
        <position position="87"/>
    </location>
</feature>
<evidence type="ECO:0000313" key="8">
    <source>
        <dbReference type="EMBL" id="MDP9800986.1"/>
    </source>
</evidence>
<evidence type="ECO:0000256" key="5">
    <source>
        <dbReference type="SAM" id="MobiDB-lite"/>
    </source>
</evidence>
<evidence type="ECO:0000256" key="1">
    <source>
        <dbReference type="ARBA" id="ARBA00022857"/>
    </source>
</evidence>
<dbReference type="RefSeq" id="WP_307014500.1">
    <property type="nucleotide sequence ID" value="NZ_JAUSQW010000001.1"/>
</dbReference>
<feature type="active site" description="Nucleophile" evidence="4">
    <location>
        <position position="47"/>
    </location>
</feature>
<comment type="miscellaneous">
    <text evidence="4">During catalysis, the active site Cys acts as a nucleophile attacking the alpha-carbonyl group of tRNA-bound glutamate with the formation of a thioester intermediate between enzyme and glutamate, and the concomitant release of tRNA(Glu). The thioester intermediate is finally reduced by direct hydride transfer from NADPH, to form the product GSA.</text>
</comment>
<feature type="compositionally biased region" description="Low complexity" evidence="5">
    <location>
        <begin position="412"/>
        <end position="423"/>
    </location>
</feature>
<dbReference type="Gene3D" id="3.30.460.30">
    <property type="entry name" value="Glutamyl-tRNA reductase, N-terminal domain"/>
    <property type="match status" value="1"/>
</dbReference>
<feature type="region of interest" description="Disordered" evidence="5">
    <location>
        <begin position="398"/>
        <end position="434"/>
    </location>
</feature>
<dbReference type="EC" id="1.2.1.70" evidence="4"/>
<keyword evidence="9" id="KW-1185">Reference proteome</keyword>
<dbReference type="Pfam" id="PF05201">
    <property type="entry name" value="GlutR_N"/>
    <property type="match status" value="1"/>
</dbReference>
<feature type="domain" description="Quinate/shikimate 5-dehydrogenase/glutamyl-tRNA reductase" evidence="6">
    <location>
        <begin position="169"/>
        <end position="287"/>
    </location>
</feature>
<dbReference type="Pfam" id="PF01488">
    <property type="entry name" value="Shikimate_DH"/>
    <property type="match status" value="1"/>
</dbReference>
<sequence>MRLHVLTANHSDFTASEIDVIATHIEVFSDTLKINGAILGYITLSTCNRFEIYLECEQAVAQRLAATFSQAAPHPITLLSGPQAARHLYEVAAGLDSLVVGEREIVGQLRRALAAARAAGTTTKLLETVSRGALSTARRVCAETDLAAGGRSIAATALELARTPASEIHWPSANVLLVGTGSYAGATLAAMRRLGVKNVEVWSASGRAEAFARRHGIAAASALDLVSPRVMITCRGTGQPVITATALAEAMPGRGPLTIIDLARSHDVEPASAEIAGVRLITLDTIRAAVPTLTKEQVTAAKRVVADGLDDLRAELEGRAMDPLITAIRTTISELAAAEPGANAAPAAHFASVLAHRYASAARRAARAGRAAEFHAVAELVFGAPLPRPRALTDALDTASENRQPSFVGTNSAPASAALPTPADKLNHTERSPQ</sequence>
<dbReference type="GO" id="GO:0008883">
    <property type="term" value="F:glutamyl-tRNA reductase activity"/>
    <property type="evidence" value="ECO:0007669"/>
    <property type="project" value="UniProtKB-EC"/>
</dbReference>
<reference evidence="8 9" key="1">
    <citation type="submission" date="2023-07" db="EMBL/GenBank/DDBJ databases">
        <title>Sequencing the genomes of 1000 actinobacteria strains.</title>
        <authorList>
            <person name="Klenk H.-P."/>
        </authorList>
    </citation>
    <scope>NUCLEOTIDE SEQUENCE [LARGE SCALE GENOMIC DNA]</scope>
    <source>
        <strain evidence="8 9">DSM 102162</strain>
    </source>
</reference>
<feature type="domain" description="Glutamyl-tRNA reductase N-terminal" evidence="7">
    <location>
        <begin position="19"/>
        <end position="144"/>
    </location>
</feature>
<dbReference type="PROSITE" id="PS00747">
    <property type="entry name" value="GLUTR"/>
    <property type="match status" value="1"/>
</dbReference>
<comment type="pathway">
    <text evidence="4">Porphyrin-containing compound metabolism; protoporphyrin-IX biosynthesis; 5-aminolevulinate from L-glutamyl-tRNA(Glu): step 1/2.</text>
</comment>
<dbReference type="HAMAP" id="MF_00087">
    <property type="entry name" value="Glu_tRNA_reductase"/>
    <property type="match status" value="1"/>
</dbReference>
<dbReference type="PANTHER" id="PTHR43013">
    <property type="entry name" value="GLUTAMYL-TRNA REDUCTASE"/>
    <property type="match status" value="1"/>
</dbReference>
<feature type="binding site" evidence="4">
    <location>
        <position position="97"/>
    </location>
    <ligand>
        <name>substrate</name>
    </ligand>
</feature>
<dbReference type="PANTHER" id="PTHR43013:SF1">
    <property type="entry name" value="GLUTAMYL-TRNA REDUCTASE"/>
    <property type="match status" value="1"/>
</dbReference>
<evidence type="ECO:0000259" key="7">
    <source>
        <dbReference type="Pfam" id="PF05201"/>
    </source>
</evidence>
<protein>
    <recommendedName>
        <fullName evidence="4">Glutamyl-tRNA reductase</fullName>
        <shortName evidence="4">GluTR</shortName>
        <ecNumber evidence="4">1.2.1.70</ecNumber>
    </recommendedName>
</protein>
<gene>
    <name evidence="4" type="primary">hemA</name>
    <name evidence="8" type="ORF">J2S49_001062</name>
</gene>
<comment type="function">
    <text evidence="4">Catalyzes the NADPH-dependent reduction of glutamyl-tRNA(Glu) to glutamate 1-semialdehyde (GSA).</text>
</comment>
<keyword evidence="1 4" id="KW-0521">NADP</keyword>
<name>A0ABT9NC74_9ACTO</name>
<dbReference type="InterPro" id="IPR000343">
    <property type="entry name" value="4pyrrol_synth_GluRdtase"/>
</dbReference>
<keyword evidence="2 4" id="KW-0560">Oxidoreductase</keyword>
<dbReference type="Gene3D" id="3.40.50.720">
    <property type="entry name" value="NAD(P)-binding Rossmann-like Domain"/>
    <property type="match status" value="1"/>
</dbReference>
<feature type="compositionally biased region" description="Polar residues" evidence="5">
    <location>
        <begin position="399"/>
        <end position="411"/>
    </location>
</feature>
<dbReference type="InterPro" id="IPR036343">
    <property type="entry name" value="GluRdtase_N_sf"/>
</dbReference>
<comment type="similarity">
    <text evidence="4">Belongs to the glutamyl-tRNA reductase family.</text>
</comment>
<dbReference type="Proteomes" id="UP001235966">
    <property type="component" value="Unassembled WGS sequence"/>
</dbReference>
<keyword evidence="3 4" id="KW-0627">Porphyrin biosynthesis</keyword>
<proteinExistence type="inferred from homology"/>